<dbReference type="CTD" id="56964"/>
<dbReference type="SUPFAM" id="SSF50978">
    <property type="entry name" value="WD40 repeat-like"/>
    <property type="match status" value="1"/>
</dbReference>
<dbReference type="InParanoid" id="A0A2U3VSQ6"/>
<evidence type="ECO:0000256" key="1">
    <source>
        <dbReference type="SAM" id="MobiDB-lite"/>
    </source>
</evidence>
<dbReference type="RefSeq" id="XP_004398358.1">
    <property type="nucleotide sequence ID" value="XM_004398301.1"/>
</dbReference>
<evidence type="ECO:0000313" key="2">
    <source>
        <dbReference type="Proteomes" id="UP000245340"/>
    </source>
</evidence>
<dbReference type="PANTHER" id="PTHR12219:SF17">
    <property type="entry name" value="WD REPEAT-CONTAINING PROTEIN 93"/>
    <property type="match status" value="1"/>
</dbReference>
<sequence>MSIPRGSQVQKRFSSFMRKGLLEVPSPTEKDWPKDDEDDYVFVDLGQEVDSLPQPYRMINKMVNLLFDKCWEVIQERDALRDVEFNRTQPTTYPPLVESKLNKMPNCMAISQDYVFIGGAKGFSIYNLYNAKRIYIWEKLKVDVTSIWATDLGNEILIAPVDETGIARLFYFYKDGLFLIKAINEVDDASKQTTCIKMEISQGGDFAAFLLQGAGDIWLDVYKLPKESWLKEVEHPQPALNPKKKARQPQLNTLEPVTSENLEMDMNVCFRGDIKLSLPVHIMKIKPPKPVTGTTFKSPLEVFAKVEDYYGLGSGQNHFIKDSQWEQLAAIFLASHQKYLDKEWEEEPPSMATFHFLLPSRIITMPVEVKGPSGVACVLGIHWAGSHNFFFYSLHRTLKDKVDPEGVWPCAAPIVVSQLSCTCTFLVLACEDGVLTLWDLAEGFPLGVIALPKGCSCQSIHFLKYFLVHEGQNMYPESPLKSQMKCVVLCTDSSLYLVTAKGTQGPTISVLVERPIKHLDEAICAVAPVLALPGMLLIFGKNGSVQLMDVAKPQIICAFVLPRTYHLAVPWKPLFAVSVQHPCFLLRGDHPDEIESDDTKDIQNSVFYFNLEAYPLLENMARNHTIPETDMTENTAFAQVLPLEKRCESFLQKRFQKLEKKVKEQEHWTRFRRYSLLLQRENFRK</sequence>
<dbReference type="GO" id="GO:0022900">
    <property type="term" value="P:electron transport chain"/>
    <property type="evidence" value="ECO:0007669"/>
    <property type="project" value="InterPro"/>
</dbReference>
<reference evidence="3" key="1">
    <citation type="submission" date="2025-08" db="UniProtKB">
        <authorList>
            <consortium name="RefSeq"/>
        </authorList>
    </citation>
    <scope>IDENTIFICATION</scope>
</reference>
<dbReference type="InterPro" id="IPR006885">
    <property type="entry name" value="NADH_UbQ_FeS_4_mit-like"/>
</dbReference>
<name>A0A2U3VSQ6_ODORO</name>
<dbReference type="OrthoDB" id="547231at2759"/>
<dbReference type="Gene3D" id="2.130.10.10">
    <property type="entry name" value="YVTN repeat-like/Quinoprotein amine dehydrogenase"/>
    <property type="match status" value="1"/>
</dbReference>
<dbReference type="Pfam" id="PF21030">
    <property type="entry name" value="WDR93"/>
    <property type="match status" value="1"/>
</dbReference>
<dbReference type="GeneID" id="101377858"/>
<dbReference type="Proteomes" id="UP000245340">
    <property type="component" value="Unplaced"/>
</dbReference>
<protein>
    <submittedName>
        <fullName evidence="3">WD repeat-containing protein 93 isoform X1</fullName>
    </submittedName>
</protein>
<feature type="region of interest" description="Disordered" evidence="1">
    <location>
        <begin position="235"/>
        <end position="254"/>
    </location>
</feature>
<dbReference type="AlphaFoldDB" id="A0A2U3VSQ6"/>
<dbReference type="PANTHER" id="PTHR12219">
    <property type="entry name" value="NADH-UBIQUINONE OXIDOREDUCTASE"/>
    <property type="match status" value="1"/>
</dbReference>
<organism evidence="2 3">
    <name type="scientific">Odobenus rosmarus divergens</name>
    <name type="common">Pacific walrus</name>
    <dbReference type="NCBI Taxonomy" id="9708"/>
    <lineage>
        <taxon>Eukaryota</taxon>
        <taxon>Metazoa</taxon>
        <taxon>Chordata</taxon>
        <taxon>Craniata</taxon>
        <taxon>Vertebrata</taxon>
        <taxon>Euteleostomi</taxon>
        <taxon>Mammalia</taxon>
        <taxon>Eutheria</taxon>
        <taxon>Laurasiatheria</taxon>
        <taxon>Carnivora</taxon>
        <taxon>Caniformia</taxon>
        <taxon>Pinnipedia</taxon>
        <taxon>Odobenidae</taxon>
        <taxon>Odobenus</taxon>
    </lineage>
</organism>
<evidence type="ECO:0000313" key="3">
    <source>
        <dbReference type="RefSeq" id="XP_004398358.1"/>
    </source>
</evidence>
<dbReference type="FunFam" id="2.130.10.10:FF:001227">
    <property type="entry name" value="WD repeat domain 93"/>
    <property type="match status" value="1"/>
</dbReference>
<dbReference type="KEGG" id="oro:101377858"/>
<keyword evidence="2" id="KW-1185">Reference proteome</keyword>
<dbReference type="InterPro" id="IPR015943">
    <property type="entry name" value="WD40/YVTN_repeat-like_dom_sf"/>
</dbReference>
<accession>A0A2U3VSQ6</accession>
<dbReference type="STRING" id="9708.A0A2U3VSQ6"/>
<dbReference type="InterPro" id="IPR049547">
    <property type="entry name" value="WDR93_beta-prop"/>
</dbReference>
<gene>
    <name evidence="3" type="primary">WDR93</name>
</gene>
<proteinExistence type="predicted"/>
<dbReference type="InterPro" id="IPR036322">
    <property type="entry name" value="WD40_repeat_dom_sf"/>
</dbReference>